<keyword evidence="2" id="KW-0489">Methyltransferase</keyword>
<dbReference type="Gene3D" id="3.40.50.150">
    <property type="entry name" value="Vaccinia Virus protein VP39"/>
    <property type="match status" value="1"/>
</dbReference>
<reference evidence="7 8" key="1">
    <citation type="submission" date="2018-05" db="EMBL/GenBank/DDBJ databases">
        <title>Genomic Encyclopedia of Type Strains, Phase IV (KMG-IV): sequencing the most valuable type-strain genomes for metagenomic binning, comparative biology and taxonomic classification.</title>
        <authorList>
            <person name="Goeker M."/>
        </authorList>
    </citation>
    <scope>NUCLEOTIDE SEQUENCE [LARGE SCALE GENOMIC DNA]</scope>
    <source>
        <strain evidence="7 8">DSM 25350</strain>
    </source>
</reference>
<evidence type="ECO:0000313" key="8">
    <source>
        <dbReference type="Proteomes" id="UP000245790"/>
    </source>
</evidence>
<dbReference type="PANTHER" id="PTHR43667:SF2">
    <property type="entry name" value="FATTY ACID C-METHYL TRANSFERASE"/>
    <property type="match status" value="1"/>
</dbReference>
<evidence type="ECO:0000256" key="2">
    <source>
        <dbReference type="ARBA" id="ARBA00022603"/>
    </source>
</evidence>
<dbReference type="InterPro" id="IPR050723">
    <property type="entry name" value="CFA/CMAS"/>
</dbReference>
<evidence type="ECO:0000256" key="3">
    <source>
        <dbReference type="ARBA" id="ARBA00022679"/>
    </source>
</evidence>
<dbReference type="OrthoDB" id="9782855at2"/>
<keyword evidence="4" id="KW-0949">S-adenosyl-L-methionine</keyword>
<sequence length="420" mass="48624">MAESRLITDKINKKSSFIDMTLTRLSRQLVFAFFNRIRHGQVKVVETVRNSEHKEFLFGNNNEFEATIFIHDTRFYSRLILGGSIGAGESYIEGWWDSPDVTKVIEFFSINLDLINDIEDKLNWLKKPLQPIINLLNTNTRKKAKKNIVAHYDLGNELYSRFLDPTMLYSSAIYPSEQSTLHEASLNKLKVICDNLQLKPGEHLLEIGTGWGALAIYAAKHYDCYVTTTTISEEQYRYVSDLVEASGLTSKITLLKSDYRDLTGKFDKLVSVEMIEAVGHRYFDEYFSICAERLNPGGRMLIQSILIEDERYDSYKNSTDFIQKYIFPGGALPSKQVVYESVKNNTTLLPIDFQAFGHDYAKTLNAWRVSFNNNWQKIKPFGYDDKFKRLWNFYFHYCEGGFLQNKIDVAHFVFKKTTNA</sequence>
<dbReference type="RefSeq" id="WP_146196134.1">
    <property type="nucleotide sequence ID" value="NZ_QGGU01000007.1"/>
</dbReference>
<feature type="active site" evidence="6">
    <location>
        <position position="398"/>
    </location>
</feature>
<dbReference type="EMBL" id="QGGU01000007">
    <property type="protein sequence ID" value="PWK50017.1"/>
    <property type="molecule type" value="Genomic_DNA"/>
</dbReference>
<dbReference type="GO" id="GO:0008610">
    <property type="term" value="P:lipid biosynthetic process"/>
    <property type="evidence" value="ECO:0007669"/>
    <property type="project" value="InterPro"/>
</dbReference>
<evidence type="ECO:0000313" key="7">
    <source>
        <dbReference type="EMBL" id="PWK50017.1"/>
    </source>
</evidence>
<dbReference type="Proteomes" id="UP000245790">
    <property type="component" value="Unassembled WGS sequence"/>
</dbReference>
<evidence type="ECO:0000256" key="4">
    <source>
        <dbReference type="ARBA" id="ARBA00022691"/>
    </source>
</evidence>
<name>A0A316G6E9_9GAMM</name>
<dbReference type="GO" id="GO:0008168">
    <property type="term" value="F:methyltransferase activity"/>
    <property type="evidence" value="ECO:0007669"/>
    <property type="project" value="UniProtKB-KW"/>
</dbReference>
<dbReference type="Pfam" id="PF02353">
    <property type="entry name" value="CMAS"/>
    <property type="match status" value="1"/>
</dbReference>
<evidence type="ECO:0000256" key="5">
    <source>
        <dbReference type="ARBA" id="ARBA00023098"/>
    </source>
</evidence>
<protein>
    <submittedName>
        <fullName evidence="7">Cyclopropane-fatty-acyl-phospholipid synthase</fullName>
    </submittedName>
</protein>
<comment type="similarity">
    <text evidence="1">Belongs to the CFA/CMAS family.</text>
</comment>
<evidence type="ECO:0000256" key="1">
    <source>
        <dbReference type="ARBA" id="ARBA00010815"/>
    </source>
</evidence>
<keyword evidence="3" id="KW-0808">Transferase</keyword>
<dbReference type="InterPro" id="IPR029063">
    <property type="entry name" value="SAM-dependent_MTases_sf"/>
</dbReference>
<comment type="caution">
    <text evidence="7">The sequence shown here is derived from an EMBL/GenBank/DDBJ whole genome shotgun (WGS) entry which is preliminary data.</text>
</comment>
<dbReference type="PANTHER" id="PTHR43667">
    <property type="entry name" value="CYCLOPROPANE-FATTY-ACYL-PHOSPHOLIPID SYNTHASE"/>
    <property type="match status" value="1"/>
</dbReference>
<dbReference type="AlphaFoldDB" id="A0A316G6E9"/>
<evidence type="ECO:0000256" key="6">
    <source>
        <dbReference type="PIRSR" id="PIRSR003085-1"/>
    </source>
</evidence>
<keyword evidence="8" id="KW-1185">Reference proteome</keyword>
<keyword evidence="5" id="KW-0443">Lipid metabolism</keyword>
<dbReference type="CDD" id="cd02440">
    <property type="entry name" value="AdoMet_MTases"/>
    <property type="match status" value="1"/>
</dbReference>
<accession>A0A316G6E9</accession>
<dbReference type="InterPro" id="IPR003333">
    <property type="entry name" value="CMAS"/>
</dbReference>
<proteinExistence type="inferred from homology"/>
<dbReference type="SUPFAM" id="SSF53335">
    <property type="entry name" value="S-adenosyl-L-methionine-dependent methyltransferases"/>
    <property type="match status" value="1"/>
</dbReference>
<gene>
    <name evidence="7" type="ORF">C8D97_107183</name>
</gene>
<dbReference type="GO" id="GO:0032259">
    <property type="term" value="P:methylation"/>
    <property type="evidence" value="ECO:0007669"/>
    <property type="project" value="UniProtKB-KW"/>
</dbReference>
<dbReference type="PIRSF" id="PIRSF003085">
    <property type="entry name" value="CMAS"/>
    <property type="match status" value="1"/>
</dbReference>
<organism evidence="7 8">
    <name type="scientific">Pleionea mediterranea</name>
    <dbReference type="NCBI Taxonomy" id="523701"/>
    <lineage>
        <taxon>Bacteria</taxon>
        <taxon>Pseudomonadati</taxon>
        <taxon>Pseudomonadota</taxon>
        <taxon>Gammaproteobacteria</taxon>
        <taxon>Oceanospirillales</taxon>
        <taxon>Pleioneaceae</taxon>
        <taxon>Pleionea</taxon>
    </lineage>
</organism>